<gene>
    <name evidence="2" type="ORF">Tco_1029679</name>
</gene>
<keyword evidence="1" id="KW-1133">Transmembrane helix</keyword>
<dbReference type="EMBL" id="BQNB010018072">
    <property type="protein sequence ID" value="GJT70393.1"/>
    <property type="molecule type" value="Genomic_DNA"/>
</dbReference>
<proteinExistence type="predicted"/>
<organism evidence="2 3">
    <name type="scientific">Tanacetum coccineum</name>
    <dbReference type="NCBI Taxonomy" id="301880"/>
    <lineage>
        <taxon>Eukaryota</taxon>
        <taxon>Viridiplantae</taxon>
        <taxon>Streptophyta</taxon>
        <taxon>Embryophyta</taxon>
        <taxon>Tracheophyta</taxon>
        <taxon>Spermatophyta</taxon>
        <taxon>Magnoliopsida</taxon>
        <taxon>eudicotyledons</taxon>
        <taxon>Gunneridae</taxon>
        <taxon>Pentapetalae</taxon>
        <taxon>asterids</taxon>
        <taxon>campanulids</taxon>
        <taxon>Asterales</taxon>
        <taxon>Asteraceae</taxon>
        <taxon>Asteroideae</taxon>
        <taxon>Anthemideae</taxon>
        <taxon>Anthemidinae</taxon>
        <taxon>Tanacetum</taxon>
    </lineage>
</organism>
<sequence>MLINIHLGANEISADHVDIRASEICADTIKDTIYADHVKARGPQHQEGLEVGSIRRIQGIGYGVLEFLRVGTTFDIFQNIHILYLEYGVLSSSGYGVLIFIPLWSLVSAGTDTPYLP</sequence>
<name>A0ABQ5G443_9ASTR</name>
<evidence type="ECO:0000256" key="1">
    <source>
        <dbReference type="SAM" id="Phobius"/>
    </source>
</evidence>
<feature type="transmembrane region" description="Helical" evidence="1">
    <location>
        <begin position="87"/>
        <end position="107"/>
    </location>
</feature>
<keyword evidence="3" id="KW-1185">Reference proteome</keyword>
<reference evidence="2" key="1">
    <citation type="journal article" date="2022" name="Int. J. Mol. Sci.">
        <title>Draft Genome of Tanacetum Coccineum: Genomic Comparison of Closely Related Tanacetum-Family Plants.</title>
        <authorList>
            <person name="Yamashiro T."/>
            <person name="Shiraishi A."/>
            <person name="Nakayama K."/>
            <person name="Satake H."/>
        </authorList>
    </citation>
    <scope>NUCLEOTIDE SEQUENCE</scope>
</reference>
<keyword evidence="1" id="KW-0812">Transmembrane</keyword>
<dbReference type="Proteomes" id="UP001151760">
    <property type="component" value="Unassembled WGS sequence"/>
</dbReference>
<accession>A0ABQ5G443</accession>
<evidence type="ECO:0000313" key="3">
    <source>
        <dbReference type="Proteomes" id="UP001151760"/>
    </source>
</evidence>
<evidence type="ECO:0000313" key="2">
    <source>
        <dbReference type="EMBL" id="GJT70393.1"/>
    </source>
</evidence>
<reference evidence="2" key="2">
    <citation type="submission" date="2022-01" db="EMBL/GenBank/DDBJ databases">
        <authorList>
            <person name="Yamashiro T."/>
            <person name="Shiraishi A."/>
            <person name="Satake H."/>
            <person name="Nakayama K."/>
        </authorList>
    </citation>
    <scope>NUCLEOTIDE SEQUENCE</scope>
</reference>
<protein>
    <submittedName>
        <fullName evidence="2">Uncharacterized protein</fullName>
    </submittedName>
</protein>
<comment type="caution">
    <text evidence="2">The sequence shown here is derived from an EMBL/GenBank/DDBJ whole genome shotgun (WGS) entry which is preliminary data.</text>
</comment>
<keyword evidence="1" id="KW-0472">Membrane</keyword>